<reference evidence="2" key="2">
    <citation type="submission" date="2023-01" db="EMBL/GenBank/DDBJ databases">
        <authorList>
            <person name="Petersen C."/>
        </authorList>
    </citation>
    <scope>NUCLEOTIDE SEQUENCE</scope>
    <source>
        <strain evidence="2">IBT 15450</strain>
    </source>
</reference>
<feature type="region of interest" description="Disordered" evidence="1">
    <location>
        <begin position="165"/>
        <end position="194"/>
    </location>
</feature>
<dbReference type="AlphaFoldDB" id="A0AAD6I2L1"/>
<feature type="compositionally biased region" description="Basic residues" evidence="1">
    <location>
        <begin position="55"/>
        <end position="66"/>
    </location>
</feature>
<feature type="compositionally biased region" description="Basic and acidic residues" evidence="1">
    <location>
        <begin position="82"/>
        <end position="110"/>
    </location>
</feature>
<protein>
    <submittedName>
        <fullName evidence="2">Uncharacterized protein</fullName>
    </submittedName>
</protein>
<feature type="compositionally biased region" description="Polar residues" evidence="1">
    <location>
        <begin position="72"/>
        <end position="81"/>
    </location>
</feature>
<dbReference type="Proteomes" id="UP001219568">
    <property type="component" value="Unassembled WGS sequence"/>
</dbReference>
<evidence type="ECO:0000313" key="2">
    <source>
        <dbReference type="EMBL" id="KAJ6027213.1"/>
    </source>
</evidence>
<evidence type="ECO:0000256" key="1">
    <source>
        <dbReference type="SAM" id="MobiDB-lite"/>
    </source>
</evidence>
<feature type="compositionally biased region" description="Basic residues" evidence="1">
    <location>
        <begin position="121"/>
        <end position="135"/>
    </location>
</feature>
<feature type="compositionally biased region" description="Basic and acidic residues" evidence="1">
    <location>
        <begin position="17"/>
        <end position="31"/>
    </location>
</feature>
<dbReference type="EMBL" id="JAQJZL010000015">
    <property type="protein sequence ID" value="KAJ6027213.1"/>
    <property type="molecule type" value="Genomic_DNA"/>
</dbReference>
<name>A0AAD6I2L1_PENCN</name>
<accession>A0AAD6I2L1</accession>
<proteinExistence type="predicted"/>
<feature type="region of interest" description="Disordered" evidence="1">
    <location>
        <begin position="1"/>
        <end position="135"/>
    </location>
</feature>
<organism evidence="2 3">
    <name type="scientific">Penicillium canescens</name>
    <dbReference type="NCBI Taxonomy" id="5083"/>
    <lineage>
        <taxon>Eukaryota</taxon>
        <taxon>Fungi</taxon>
        <taxon>Dikarya</taxon>
        <taxon>Ascomycota</taxon>
        <taxon>Pezizomycotina</taxon>
        <taxon>Eurotiomycetes</taxon>
        <taxon>Eurotiomycetidae</taxon>
        <taxon>Eurotiales</taxon>
        <taxon>Aspergillaceae</taxon>
        <taxon>Penicillium</taxon>
    </lineage>
</organism>
<gene>
    <name evidence="2" type="ORF">N7460_012030</name>
</gene>
<comment type="caution">
    <text evidence="2">The sequence shown here is derived from an EMBL/GenBank/DDBJ whole genome shotgun (WGS) entry which is preliminary data.</text>
</comment>
<feature type="region of interest" description="Disordered" evidence="1">
    <location>
        <begin position="378"/>
        <end position="401"/>
    </location>
</feature>
<sequence length="677" mass="75845">MEEDRGPIYQWLSTVQEQDRRGHRNTAEKKQQGAGAAVMTGIPLIPLESPGALRGIRRSTGKKRSVGHLDQSRTSPTPQSPTRDEGRSKRARHNYERQPRHKTRDDHYEYKAPSAAGSRPHACKGRAKNGRGRKHTLNDFQAVNVTGNRLTIPNQANLGIFNKGKTSSAAEHPTNRPSIDISRDVHRKSPKRNAAESDLAFSEMNFLSRRKNISPEPTLEAPEHTPCVQHAKRSQLNTLLYSHSKDVSKNALVQASKSFLGLREQVDVSPTSLSSFAVASPNKIPLGSKHSLCASPSIRLGKGEVSENSSSPPYPWPESKAHDTLNDLPLQQYLLKLLHTDLDPKTISGVASDKLATFRHWSLSELWVLLEERKASWSTETDNKQQSSPRPKSRDEGSVEQALHSFPKIITPPQLGFVCADTNERLQAYPNPRDAPEPSCGVHSDSFELRHSVLEEKKTDQHQTQEQYALDFSLQAIDDRKTSDVLMENRLSLPLALELTNEHLCTFSQDGLSTNAPVFDLDKLYCVTDDDLFYETLDAAYYSILHPEAAGQEFVPDELELPILFGSSRFNEPVDLLGSPKSAQRRSSAIPVQVVKTDQIPHPPLAQNIKQDRVGTGLLGVNHRDELPQNDRDFDQNRFLPWLTGYNIPQSHVPTSRTLDRDQGPALFGFWRQNKLY</sequence>
<feature type="compositionally biased region" description="Polar residues" evidence="1">
    <location>
        <begin position="378"/>
        <end position="390"/>
    </location>
</feature>
<reference evidence="2" key="1">
    <citation type="journal article" date="2023" name="IMA Fungus">
        <title>Comparative genomic study of the Penicillium genus elucidates a diverse pangenome and 15 lateral gene transfer events.</title>
        <authorList>
            <person name="Petersen C."/>
            <person name="Sorensen T."/>
            <person name="Nielsen M.R."/>
            <person name="Sondergaard T.E."/>
            <person name="Sorensen J.L."/>
            <person name="Fitzpatrick D.A."/>
            <person name="Frisvad J.C."/>
            <person name="Nielsen K.L."/>
        </authorList>
    </citation>
    <scope>NUCLEOTIDE SEQUENCE</scope>
    <source>
        <strain evidence="2">IBT 15450</strain>
    </source>
</reference>
<keyword evidence="3" id="KW-1185">Reference proteome</keyword>
<evidence type="ECO:0000313" key="3">
    <source>
        <dbReference type="Proteomes" id="UP001219568"/>
    </source>
</evidence>